<organism evidence="1 2">
    <name type="scientific">Aphanizomenon flos-aquae LD13</name>
    <dbReference type="NCBI Taxonomy" id="1710894"/>
    <lineage>
        <taxon>Bacteria</taxon>
        <taxon>Bacillati</taxon>
        <taxon>Cyanobacteriota</taxon>
        <taxon>Cyanophyceae</taxon>
        <taxon>Nostocales</taxon>
        <taxon>Aphanizomenonaceae</taxon>
        <taxon>Aphanizomenon</taxon>
    </lineage>
</organism>
<feature type="non-terminal residue" evidence="1">
    <location>
        <position position="93"/>
    </location>
</feature>
<evidence type="ECO:0000313" key="1">
    <source>
        <dbReference type="EMBL" id="OBQ14901.1"/>
    </source>
</evidence>
<gene>
    <name evidence="1" type="ORF">AN481_20055</name>
</gene>
<dbReference type="AlphaFoldDB" id="A0A1B7VF75"/>
<dbReference type="EMBL" id="LJOY01000283">
    <property type="protein sequence ID" value="OBQ14901.1"/>
    <property type="molecule type" value="Genomic_DNA"/>
</dbReference>
<sequence length="93" mass="9278">TTSGGCTDTSAAVEVTVNPAIADNTATGKQTICSGSTASSIIGSTPTGGTGTYTYSWLSSITSATAGFAAIKGSNTTINYAPGILTATTWYRR</sequence>
<accession>A0A1B7VF75</accession>
<reference evidence="1 2" key="1">
    <citation type="submission" date="2015-09" db="EMBL/GenBank/DDBJ databases">
        <title>Whole genome shotgun sequence assembly of Aphanizomenon flos-aquae UKL13.</title>
        <authorList>
            <person name="Driscoll C."/>
        </authorList>
    </citation>
    <scope>NUCLEOTIDE SEQUENCE [LARGE SCALE GENOMIC DNA]</scope>
    <source>
        <strain evidence="1">MDT13</strain>
    </source>
</reference>
<name>A0A1B7VF75_APHFL</name>
<proteinExistence type="predicted"/>
<comment type="caution">
    <text evidence="1">The sequence shown here is derived from an EMBL/GenBank/DDBJ whole genome shotgun (WGS) entry which is preliminary data.</text>
</comment>
<protein>
    <submittedName>
        <fullName evidence="1">Uncharacterized protein</fullName>
    </submittedName>
</protein>
<evidence type="ECO:0000313" key="2">
    <source>
        <dbReference type="Proteomes" id="UP000092382"/>
    </source>
</evidence>
<dbReference type="Proteomes" id="UP000092382">
    <property type="component" value="Unassembled WGS sequence"/>
</dbReference>
<feature type="non-terminal residue" evidence="1">
    <location>
        <position position="1"/>
    </location>
</feature>